<proteinExistence type="predicted"/>
<protein>
    <submittedName>
        <fullName evidence="3">Toxin co-regulated pilus biosynthesis Q family protein</fullName>
    </submittedName>
</protein>
<dbReference type="Proteomes" id="UP001142810">
    <property type="component" value="Unassembled WGS sequence"/>
</dbReference>
<name>A0ABT3P552_9ALTE</name>
<keyword evidence="1" id="KW-0812">Transmembrane</keyword>
<evidence type="ECO:0000256" key="1">
    <source>
        <dbReference type="SAM" id="Phobius"/>
    </source>
</evidence>
<dbReference type="RefSeq" id="WP_265615934.1">
    <property type="nucleotide sequence ID" value="NZ_JAPFRD010000002.1"/>
</dbReference>
<sequence length="206" mass="23174">MAQKGFSSSMFWAKHLGLALALIIIAGVLIYMQSENESAPVPEGETKQKSVADGLSDFYREFRMSSDEKIKENNGDFVLDVTNGEQNLDSKLQDMSSDLKPINKRWVGEYKLRSFKAGGTLRETISSYAELEGMQVIWDLDQDFVIKHHFQIDGTIVKALSDIATAIDSNFSGEVRTYICPKQRSLVVTENKTKYLKAECSEVKRS</sequence>
<dbReference type="InterPro" id="IPR018927">
    <property type="entry name" value="Pilus_synth_Q_C"/>
</dbReference>
<evidence type="ECO:0000313" key="4">
    <source>
        <dbReference type="Proteomes" id="UP001142810"/>
    </source>
</evidence>
<keyword evidence="1" id="KW-1133">Transmembrane helix</keyword>
<gene>
    <name evidence="3" type="ORF">OPS25_01795</name>
</gene>
<accession>A0ABT3P552</accession>
<organism evidence="3 4">
    <name type="scientific">Alteromonas aquimaris</name>
    <dbReference type="NCBI Taxonomy" id="2998417"/>
    <lineage>
        <taxon>Bacteria</taxon>
        <taxon>Pseudomonadati</taxon>
        <taxon>Pseudomonadota</taxon>
        <taxon>Gammaproteobacteria</taxon>
        <taxon>Alteromonadales</taxon>
        <taxon>Alteromonadaceae</taxon>
        <taxon>Alteromonas/Salinimonas group</taxon>
        <taxon>Alteromonas</taxon>
    </lineage>
</organism>
<keyword evidence="4" id="KW-1185">Reference proteome</keyword>
<dbReference type="Pfam" id="PF10671">
    <property type="entry name" value="TcpQ"/>
    <property type="match status" value="1"/>
</dbReference>
<feature type="transmembrane region" description="Helical" evidence="1">
    <location>
        <begin position="12"/>
        <end position="32"/>
    </location>
</feature>
<comment type="caution">
    <text evidence="3">The sequence shown here is derived from an EMBL/GenBank/DDBJ whole genome shotgun (WGS) entry which is preliminary data.</text>
</comment>
<evidence type="ECO:0000313" key="3">
    <source>
        <dbReference type="EMBL" id="MCW8107236.1"/>
    </source>
</evidence>
<evidence type="ECO:0000259" key="2">
    <source>
        <dbReference type="Pfam" id="PF10671"/>
    </source>
</evidence>
<keyword evidence="1" id="KW-0472">Membrane</keyword>
<reference evidence="3" key="1">
    <citation type="submission" date="2022-11" db="EMBL/GenBank/DDBJ databases">
        <title>Alteromonas sp. nov., isolated from sea water of the Qingdao.</title>
        <authorList>
            <person name="Wang Q."/>
        </authorList>
    </citation>
    <scope>NUCLEOTIDE SEQUENCE</scope>
    <source>
        <strain evidence="3">ASW11-7</strain>
    </source>
</reference>
<dbReference type="EMBL" id="JAPFRD010000002">
    <property type="protein sequence ID" value="MCW8107236.1"/>
    <property type="molecule type" value="Genomic_DNA"/>
</dbReference>
<feature type="domain" description="Toxin co-regulated pilus biosynthesis protein Q C-terminal" evidence="2">
    <location>
        <begin position="115"/>
        <end position="190"/>
    </location>
</feature>